<evidence type="ECO:0000313" key="3">
    <source>
        <dbReference type="EMBL" id="MFC6019888.1"/>
    </source>
</evidence>
<name>A0ABW1KFU5_9ACTN</name>
<keyword evidence="1" id="KW-0862">Zinc</keyword>
<dbReference type="EMBL" id="JBHSPR010000021">
    <property type="protein sequence ID" value="MFC6019888.1"/>
    <property type="molecule type" value="Genomic_DNA"/>
</dbReference>
<proteinExistence type="predicted"/>
<evidence type="ECO:0000259" key="2">
    <source>
        <dbReference type="PROSITE" id="PS50966"/>
    </source>
</evidence>
<keyword evidence="1" id="KW-0863">Zinc-finger</keyword>
<keyword evidence="4" id="KW-1185">Reference proteome</keyword>
<dbReference type="Proteomes" id="UP001596203">
    <property type="component" value="Unassembled WGS sequence"/>
</dbReference>
<dbReference type="Pfam" id="PF04434">
    <property type="entry name" value="SWIM"/>
    <property type="match status" value="1"/>
</dbReference>
<evidence type="ECO:0000313" key="4">
    <source>
        <dbReference type="Proteomes" id="UP001596203"/>
    </source>
</evidence>
<feature type="domain" description="SWIM-type" evidence="2">
    <location>
        <begin position="397"/>
        <end position="435"/>
    </location>
</feature>
<protein>
    <submittedName>
        <fullName evidence="3">SWIM zinc finger family protein</fullName>
    </submittedName>
</protein>
<evidence type="ECO:0000256" key="1">
    <source>
        <dbReference type="PROSITE-ProRule" id="PRU00325"/>
    </source>
</evidence>
<dbReference type="PROSITE" id="PS50966">
    <property type="entry name" value="ZF_SWIM"/>
    <property type="match status" value="1"/>
</dbReference>
<reference evidence="4" key="1">
    <citation type="journal article" date="2019" name="Int. J. Syst. Evol. Microbiol.">
        <title>The Global Catalogue of Microorganisms (GCM) 10K type strain sequencing project: providing services to taxonomists for standard genome sequencing and annotation.</title>
        <authorList>
            <consortium name="The Broad Institute Genomics Platform"/>
            <consortium name="The Broad Institute Genome Sequencing Center for Infectious Disease"/>
            <person name="Wu L."/>
            <person name="Ma J."/>
        </authorList>
    </citation>
    <scope>NUCLEOTIDE SEQUENCE [LARGE SCALE GENOMIC DNA]</scope>
    <source>
        <strain evidence="4">ZS-35-S2</strain>
    </source>
</reference>
<dbReference type="InterPro" id="IPR007527">
    <property type="entry name" value="Znf_SWIM"/>
</dbReference>
<sequence>MTAVATYRYLGSAVLRPDGLALQTSGGPLAYPRFSAGFLTTPRAAAGGLLAVAEGARTRHHRPVDPPGLDPVVTGSRDRLRFESFSGSCGVYARLDVLSTGIDGEIVAHGTTTNVVVNPPLRQALARGGGVDPLRLSAGPDDLTVSTMDDSVAEKKVPLPPRGLRGFTEVHVLAADFAPRAEITAADAAVFLRRLPAGPDRSVPAGRTLRLTTRPTPGAVCLAGAGRLTALRGMRRFAKTLRVYGPPVAADSLPTPGTRELDTDELRLSPMLSPELYRGFSGEGATLTALASDHVVDDADLVGALLSWDPIIDVAGLATATGIDSGRVRAALAQLGTAGRVGYDVSEAAYFRRVQPYDAGRAERDNPRLVGARALIEAKAVEIDGAVATVRGGDESYRVRIHPDGQHSCSCPWWTGHHGQRSPCKHALAVSMLVGGAEVPA</sequence>
<organism evidence="3 4">
    <name type="scientific">Plantactinospora solaniradicis</name>
    <dbReference type="NCBI Taxonomy" id="1723736"/>
    <lineage>
        <taxon>Bacteria</taxon>
        <taxon>Bacillati</taxon>
        <taxon>Actinomycetota</taxon>
        <taxon>Actinomycetes</taxon>
        <taxon>Micromonosporales</taxon>
        <taxon>Micromonosporaceae</taxon>
        <taxon>Plantactinospora</taxon>
    </lineage>
</organism>
<dbReference type="RefSeq" id="WP_377426360.1">
    <property type="nucleotide sequence ID" value="NZ_JBHSPR010000021.1"/>
</dbReference>
<keyword evidence="1" id="KW-0479">Metal-binding</keyword>
<gene>
    <name evidence="3" type="ORF">ACFP2T_27270</name>
</gene>
<comment type="caution">
    <text evidence="3">The sequence shown here is derived from an EMBL/GenBank/DDBJ whole genome shotgun (WGS) entry which is preliminary data.</text>
</comment>
<accession>A0ABW1KFU5</accession>